<evidence type="ECO:0000256" key="1">
    <source>
        <dbReference type="SAM" id="MobiDB-lite"/>
    </source>
</evidence>
<accession>A0ABZ2LUW2</accession>
<organism evidence="2 3">
    <name type="scientific">Pendulispora albinea</name>
    <dbReference type="NCBI Taxonomy" id="2741071"/>
    <lineage>
        <taxon>Bacteria</taxon>
        <taxon>Pseudomonadati</taxon>
        <taxon>Myxococcota</taxon>
        <taxon>Myxococcia</taxon>
        <taxon>Myxococcales</taxon>
        <taxon>Sorangiineae</taxon>
        <taxon>Pendulisporaceae</taxon>
        <taxon>Pendulispora</taxon>
    </lineage>
</organism>
<gene>
    <name evidence="2" type="ORF">LZC94_36895</name>
</gene>
<evidence type="ECO:0000313" key="3">
    <source>
        <dbReference type="Proteomes" id="UP001370348"/>
    </source>
</evidence>
<feature type="region of interest" description="Disordered" evidence="1">
    <location>
        <begin position="182"/>
        <end position="210"/>
    </location>
</feature>
<dbReference type="RefSeq" id="WP_394823020.1">
    <property type="nucleotide sequence ID" value="NZ_CP089984.1"/>
</dbReference>
<dbReference type="EMBL" id="CP089984">
    <property type="protein sequence ID" value="WXB13409.1"/>
    <property type="molecule type" value="Genomic_DNA"/>
</dbReference>
<name>A0ABZ2LUW2_9BACT</name>
<protein>
    <submittedName>
        <fullName evidence="2">Uncharacterized protein</fullName>
    </submittedName>
</protein>
<dbReference type="Proteomes" id="UP001370348">
    <property type="component" value="Chromosome"/>
</dbReference>
<evidence type="ECO:0000313" key="2">
    <source>
        <dbReference type="EMBL" id="WXB13409.1"/>
    </source>
</evidence>
<sequence length="247" mass="26632">MSSIFRYGQHTKSAWPLLEGFMARRFQPITALEVEEAIAFEARVLEECQLAVVARRVDAEDRSRIAPGRRAGGGQERCFVAARDEDARLAGERGAMQTLGGRFPRRLSGGRFEVQGLGRAPRGARLAVERVDEVFERGLGLATSAGDDDRRCSELGHALHAREGIDDAHIGITDEIGHLPAAGHAAQRAKPRRDDRHPAHDPVPGAGAHQPLDEGCLLAILGLDRAVLHGGAIEPSVTARDGHDVFG</sequence>
<keyword evidence="3" id="KW-1185">Reference proteome</keyword>
<proteinExistence type="predicted"/>
<reference evidence="2 3" key="1">
    <citation type="submission" date="2021-12" db="EMBL/GenBank/DDBJ databases">
        <title>Discovery of the Pendulisporaceae a myxobacterial family with distinct sporulation behavior and unique specialized metabolism.</title>
        <authorList>
            <person name="Garcia R."/>
            <person name="Popoff A."/>
            <person name="Bader C.D."/>
            <person name="Loehr J."/>
            <person name="Walesch S."/>
            <person name="Walt C."/>
            <person name="Boldt J."/>
            <person name="Bunk B."/>
            <person name="Haeckl F.J.F.P.J."/>
            <person name="Gunesch A.P."/>
            <person name="Birkelbach J."/>
            <person name="Nuebel U."/>
            <person name="Pietschmann T."/>
            <person name="Bach T."/>
            <person name="Mueller R."/>
        </authorList>
    </citation>
    <scope>NUCLEOTIDE SEQUENCE [LARGE SCALE GENOMIC DNA]</scope>
    <source>
        <strain evidence="2 3">MSr11954</strain>
    </source>
</reference>